<feature type="region of interest" description="Disordered" evidence="2">
    <location>
        <begin position="1"/>
        <end position="42"/>
    </location>
</feature>
<dbReference type="AlphaFoldDB" id="A0A7N4PRQ2"/>
<feature type="compositionally biased region" description="Polar residues" evidence="2">
    <location>
        <begin position="623"/>
        <end position="638"/>
    </location>
</feature>
<feature type="region of interest" description="Disordered" evidence="2">
    <location>
        <begin position="68"/>
        <end position="98"/>
    </location>
</feature>
<dbReference type="PANTHER" id="PTHR37984">
    <property type="entry name" value="PROTEIN CBG26694"/>
    <property type="match status" value="1"/>
</dbReference>
<protein>
    <recommendedName>
        <fullName evidence="1">Gypsy retrotransposon integrase-like protein 1</fullName>
    </recommendedName>
</protein>
<dbReference type="PROSITE" id="PS50994">
    <property type="entry name" value="INTEGRASE"/>
    <property type="match status" value="1"/>
</dbReference>
<accession>A0A7N4PRQ2</accession>
<dbReference type="InterPro" id="IPR050951">
    <property type="entry name" value="Retrovirus_Pol_polyprotein"/>
</dbReference>
<dbReference type="InterPro" id="IPR001584">
    <property type="entry name" value="Integrase_cat-core"/>
</dbReference>
<dbReference type="GO" id="GO:0015074">
    <property type="term" value="P:DNA integration"/>
    <property type="evidence" value="ECO:0007669"/>
    <property type="project" value="InterPro"/>
</dbReference>
<reference evidence="4 5" key="1">
    <citation type="journal article" date="2011" name="Proc. Natl. Acad. Sci. U.S.A.">
        <title>Genetic diversity and population structure of the endangered marsupial Sarcophilus harrisii (Tasmanian devil).</title>
        <authorList>
            <person name="Miller W."/>
            <person name="Hayes V.M."/>
            <person name="Ratan A."/>
            <person name="Petersen D.C."/>
            <person name="Wittekindt N.E."/>
            <person name="Miller J."/>
            <person name="Walenz B."/>
            <person name="Knight J."/>
            <person name="Qi J."/>
            <person name="Zhao F."/>
            <person name="Wang Q."/>
            <person name="Bedoya-Reina O.C."/>
            <person name="Katiyar N."/>
            <person name="Tomsho L.P."/>
            <person name="Kasson L.M."/>
            <person name="Hardie R.A."/>
            <person name="Woodbridge P."/>
            <person name="Tindall E.A."/>
            <person name="Bertelsen M.F."/>
            <person name="Dixon D."/>
            <person name="Pyecroft S."/>
            <person name="Helgen K.M."/>
            <person name="Lesk A.M."/>
            <person name="Pringle T.H."/>
            <person name="Patterson N."/>
            <person name="Zhang Y."/>
            <person name="Kreiss A."/>
            <person name="Woods G.M."/>
            <person name="Jones M.E."/>
            <person name="Schuster S.C."/>
        </authorList>
    </citation>
    <scope>NUCLEOTIDE SEQUENCE [LARGE SCALE GENOMIC DNA]</scope>
</reference>
<proteinExistence type="predicted"/>
<feature type="compositionally biased region" description="Pro residues" evidence="2">
    <location>
        <begin position="81"/>
        <end position="93"/>
    </location>
</feature>
<feature type="domain" description="Integrase catalytic" evidence="3">
    <location>
        <begin position="288"/>
        <end position="463"/>
    </location>
</feature>
<sequence length="820" mass="91560">MERLLPPPLPQAHVQGQSGCSEIEGEGISQPRGSRVRPGQWEPGLLEWGGGPAGCTCSAPLSFHPSGLSGAGGRGSGKFWPLPPPDHPPPARPSSPSATILSQLSRTLGFSRPTKIFGRLSPFPCSPRGPGRVAPRRPRRNSNPEPRPRPRLPGPAMDHKILEVQRFLEDGSFPDHLVTASQKREFRRRAQNFVLEDHNLMFVRLGKKSLVVLDRKDRLELVKQAHVTSSGLHCSLQETRKKVSFSYYWPSLDRDVTKWVKQCSCRQKTGAEKSLPIQGASSKSQRTRDPLPVLQVEAVTQAFEQVGLGLVGPLMETANGFRFILLSVDAYSRWVEASPLKEQNPVEVASALIPFLLRFGRPQLLVTTLRVPFVSQVNRSLHRQLQGLGVPLGKLDIIVSAFQPKINSILSLTASSVRRALWNLVKGELEKWDQVLDRALFSLRTAVTKNKRKSPFQLLYGRKPRAPQDVPSYFDVVAADTVGDSAGATHGDKGPAGTVAHAAPKSVGQQPKRQIIREPTLQVMAKPTVEAVQQPIMEPVQQPVPEPAQQPIMEPVQQPVPEPAHQPMLEPSQQPMPELTQQPMPELTHLPMPELVLQPMPEPSQQFVLEPSQQPMLESSQQFMLEPSQQPISESRQPSRPEGMGQFVHQLIPEPINQHMWQPMLGPINQPIHQPIQQFMQQSMIQSLQQPMHQPIQQLILQPIQQPMMESIQQPLHQPLMESIQQPLHQPIQQSGLQPMSQTMQRPVPQCVQWPMAQSIQQPIQQLILAKPMHPPVPRLAECPVVSGWDQRTTPSLDNPWEKWEPGGGAFWTQWREPGN</sequence>
<dbReference type="Gene3D" id="1.10.340.70">
    <property type="match status" value="1"/>
</dbReference>
<dbReference type="InterPro" id="IPR012337">
    <property type="entry name" value="RNaseH-like_sf"/>
</dbReference>
<dbReference type="GO" id="GO:0003676">
    <property type="term" value="F:nucleic acid binding"/>
    <property type="evidence" value="ECO:0007669"/>
    <property type="project" value="InterPro"/>
</dbReference>
<evidence type="ECO:0000313" key="4">
    <source>
        <dbReference type="Ensembl" id="ENSSHAP00000042505.1"/>
    </source>
</evidence>
<feature type="region of interest" description="Disordered" evidence="2">
    <location>
        <begin position="119"/>
        <end position="156"/>
    </location>
</feature>
<dbReference type="InterPro" id="IPR036397">
    <property type="entry name" value="RNaseH_sf"/>
</dbReference>
<reference evidence="4" key="2">
    <citation type="submission" date="2025-08" db="UniProtKB">
        <authorList>
            <consortium name="Ensembl"/>
        </authorList>
    </citation>
    <scope>IDENTIFICATION</scope>
</reference>
<feature type="compositionally biased region" description="Pro residues" evidence="2">
    <location>
        <begin position="1"/>
        <end position="10"/>
    </location>
</feature>
<gene>
    <name evidence="4" type="primary">LOC100934415</name>
</gene>
<evidence type="ECO:0000313" key="5">
    <source>
        <dbReference type="Proteomes" id="UP000007648"/>
    </source>
</evidence>
<dbReference type="InterPro" id="IPR041588">
    <property type="entry name" value="Integrase_H2C2"/>
</dbReference>
<feature type="region of interest" description="Disordered" evidence="2">
    <location>
        <begin position="485"/>
        <end position="512"/>
    </location>
</feature>
<reference evidence="4" key="3">
    <citation type="submission" date="2025-09" db="UniProtKB">
        <authorList>
            <consortium name="Ensembl"/>
        </authorList>
    </citation>
    <scope>IDENTIFICATION</scope>
</reference>
<feature type="region of interest" description="Disordered" evidence="2">
    <location>
        <begin position="623"/>
        <end position="643"/>
    </location>
</feature>
<dbReference type="SUPFAM" id="SSF53098">
    <property type="entry name" value="Ribonuclease H-like"/>
    <property type="match status" value="1"/>
</dbReference>
<dbReference type="Pfam" id="PF17921">
    <property type="entry name" value="Integrase_H2C2"/>
    <property type="match status" value="1"/>
</dbReference>
<dbReference type="Proteomes" id="UP000007648">
    <property type="component" value="Unassembled WGS sequence"/>
</dbReference>
<evidence type="ECO:0000259" key="3">
    <source>
        <dbReference type="PROSITE" id="PS50994"/>
    </source>
</evidence>
<organism evidence="4 5">
    <name type="scientific">Sarcophilus harrisii</name>
    <name type="common">Tasmanian devil</name>
    <name type="synonym">Sarcophilus laniarius</name>
    <dbReference type="NCBI Taxonomy" id="9305"/>
    <lineage>
        <taxon>Eukaryota</taxon>
        <taxon>Metazoa</taxon>
        <taxon>Chordata</taxon>
        <taxon>Craniata</taxon>
        <taxon>Vertebrata</taxon>
        <taxon>Euteleostomi</taxon>
        <taxon>Mammalia</taxon>
        <taxon>Metatheria</taxon>
        <taxon>Dasyuromorphia</taxon>
        <taxon>Dasyuridae</taxon>
        <taxon>Sarcophilus</taxon>
    </lineage>
</organism>
<dbReference type="GeneTree" id="ENSGT01000000214408"/>
<evidence type="ECO:0000256" key="1">
    <source>
        <dbReference type="ARBA" id="ARBA00039658"/>
    </source>
</evidence>
<dbReference type="InParanoid" id="A0A7N4PRQ2"/>
<keyword evidence="5" id="KW-1185">Reference proteome</keyword>
<dbReference type="Gene3D" id="3.30.420.10">
    <property type="entry name" value="Ribonuclease H-like superfamily/Ribonuclease H"/>
    <property type="match status" value="1"/>
</dbReference>
<dbReference type="PANTHER" id="PTHR37984:SF5">
    <property type="entry name" value="PROTEIN NYNRIN-LIKE"/>
    <property type="match status" value="1"/>
</dbReference>
<evidence type="ECO:0000256" key="2">
    <source>
        <dbReference type="SAM" id="MobiDB-lite"/>
    </source>
</evidence>
<dbReference type="Ensembl" id="ENSSHAT00000027993.1">
    <property type="protein sequence ID" value="ENSSHAP00000042505.1"/>
    <property type="gene ID" value="ENSSHAG00000024617.1"/>
</dbReference>
<name>A0A7N4PRQ2_SARHA</name>